<name>A0ABW8U7I8_9GAMM</name>
<sequence>MKKLATVGLLSLATILSGCAAQTALIRDTNKTTPAYSQSQSFFIGGIAQEKTIDAAKVCGGADKVASVQSKDEPKDLLLSIVTLGIYSPKTSTVYCR</sequence>
<feature type="signal peptide" evidence="1">
    <location>
        <begin position="1"/>
        <end position="20"/>
    </location>
</feature>
<comment type="caution">
    <text evidence="2">The sequence shown here is derived from an EMBL/GenBank/DDBJ whole genome shotgun (WGS) entry which is preliminary data.</text>
</comment>
<dbReference type="EMBL" id="JBJJXE010000015">
    <property type="protein sequence ID" value="MFL1732954.1"/>
    <property type="molecule type" value="Genomic_DNA"/>
</dbReference>
<dbReference type="InterPro" id="IPR010438">
    <property type="entry name" value="Lambda_Bor"/>
</dbReference>
<evidence type="ECO:0000256" key="1">
    <source>
        <dbReference type="SAM" id="SignalP"/>
    </source>
</evidence>
<dbReference type="Pfam" id="PF06291">
    <property type="entry name" value="Lambda_Bor"/>
    <property type="match status" value="1"/>
</dbReference>
<dbReference type="RefSeq" id="WP_249099451.1">
    <property type="nucleotide sequence ID" value="NZ_JAMBAQ010000006.1"/>
</dbReference>
<organism evidence="2 3">
    <name type="scientific">Moraxella oculi</name>
    <dbReference type="NCBI Taxonomy" id="2940516"/>
    <lineage>
        <taxon>Bacteria</taxon>
        <taxon>Pseudomonadati</taxon>
        <taxon>Pseudomonadota</taxon>
        <taxon>Gammaproteobacteria</taxon>
        <taxon>Moraxellales</taxon>
        <taxon>Moraxellaceae</taxon>
        <taxon>Moraxella</taxon>
    </lineage>
</organism>
<accession>A0ABW8U7I8</accession>
<reference evidence="2 3" key="1">
    <citation type="submission" date="2024-11" db="EMBL/GenBank/DDBJ databases">
        <title>First Report of Moraxella oculi in Brazil in an Infectious Bovine Keratoconjunctivitis Outbreak.</title>
        <authorList>
            <person name="Carvalho C.V."/>
            <person name="Domingues R."/>
            <person name="Coutinho C."/>
            <person name="Honorio N.T.B.S."/>
            <person name="Faza D.R.L.R."/>
            <person name="Carvalho W.A."/>
            <person name="Machado A.B.F."/>
            <person name="Martins M.F."/>
            <person name="Gaspar E.B."/>
        </authorList>
    </citation>
    <scope>NUCLEOTIDE SEQUENCE [LARGE SCALE GENOMIC DNA]</scope>
    <source>
        <strain evidence="2 3">2117LE</strain>
    </source>
</reference>
<feature type="chain" id="PRO_5047189099" evidence="1">
    <location>
        <begin position="21"/>
        <end position="97"/>
    </location>
</feature>
<evidence type="ECO:0000313" key="2">
    <source>
        <dbReference type="EMBL" id="MFL1732954.1"/>
    </source>
</evidence>
<gene>
    <name evidence="2" type="ORF">ACJHVH_08160</name>
</gene>
<keyword evidence="3" id="KW-1185">Reference proteome</keyword>
<evidence type="ECO:0000313" key="3">
    <source>
        <dbReference type="Proteomes" id="UP001624684"/>
    </source>
</evidence>
<dbReference type="Proteomes" id="UP001624684">
    <property type="component" value="Unassembled WGS sequence"/>
</dbReference>
<proteinExistence type="predicted"/>
<keyword evidence="1" id="KW-0732">Signal</keyword>
<protein>
    <submittedName>
        <fullName evidence="2">Bor family protein</fullName>
    </submittedName>
</protein>
<dbReference type="PROSITE" id="PS51257">
    <property type="entry name" value="PROKAR_LIPOPROTEIN"/>
    <property type="match status" value="1"/>
</dbReference>